<dbReference type="PROSITE" id="PS00571">
    <property type="entry name" value="AMIDASES"/>
    <property type="match status" value="1"/>
</dbReference>
<sequence length="451" mass="47872">MNGVVNAVVTLVPDDARARAREADRRLAAGEPVGPLHGLPVACKDTHDTAGIRTTFGSRALADNVPEADELIIERIRGAGAVVFGKTNVPEFAAGSHTFNDVFGVTRNPYDPNRSAGGSSGGAAAALAAGMTSVADGSDMGGSLRNPASFCNVVGLRPSPGRVPSWPTAVPWATMGVQGPMGRTVADTALLLSAIAGPDPRSPIAIDGDPSVFARPLATDLTGMRIAWSPDLGGAVPVDGAVRDALAPQIPVFEQLGATIQEASPDFGGAEEVFRTLRAWQFHRMLGEVVERSPELFKDSLKWNIDVGRALSGPDVSRAEQLHGRLFERVRRFFERYDALLLPTVQVLPFPAEQEFPVEIDGVRQETYLDWMRSVYFVSATGCPALSVPAAFSPEGLPVGLQIVTAHRAELTALDVGHAFEQATRVGDRRPDLVALGLEAPDVSRLPRSPE</sequence>
<dbReference type="Gene3D" id="3.90.1300.10">
    <property type="entry name" value="Amidase signature (AS) domain"/>
    <property type="match status" value="1"/>
</dbReference>
<reference evidence="3" key="1">
    <citation type="journal article" date="2019" name="Int. J. Syst. Evol. Microbiol.">
        <title>The Global Catalogue of Microorganisms (GCM) 10K type strain sequencing project: providing services to taxonomists for standard genome sequencing and annotation.</title>
        <authorList>
            <consortium name="The Broad Institute Genomics Platform"/>
            <consortium name="The Broad Institute Genome Sequencing Center for Infectious Disease"/>
            <person name="Wu L."/>
            <person name="Ma J."/>
        </authorList>
    </citation>
    <scope>NUCLEOTIDE SEQUENCE [LARGE SCALE GENOMIC DNA]</scope>
    <source>
        <strain evidence="3">JCM 17688</strain>
    </source>
</reference>
<dbReference type="Proteomes" id="UP001500635">
    <property type="component" value="Unassembled WGS sequence"/>
</dbReference>
<dbReference type="InterPro" id="IPR020556">
    <property type="entry name" value="Amidase_CS"/>
</dbReference>
<feature type="domain" description="Amidase" evidence="1">
    <location>
        <begin position="4"/>
        <end position="410"/>
    </location>
</feature>
<dbReference type="NCBIfam" id="NF005686">
    <property type="entry name" value="PRK07486.1"/>
    <property type="match status" value="1"/>
</dbReference>
<dbReference type="Pfam" id="PF01425">
    <property type="entry name" value="Amidase"/>
    <property type="match status" value="1"/>
</dbReference>
<keyword evidence="3" id="KW-1185">Reference proteome</keyword>
<dbReference type="SUPFAM" id="SSF75304">
    <property type="entry name" value="Amidase signature (AS) enzymes"/>
    <property type="match status" value="1"/>
</dbReference>
<evidence type="ECO:0000313" key="3">
    <source>
        <dbReference type="Proteomes" id="UP001500635"/>
    </source>
</evidence>
<dbReference type="InterPro" id="IPR036928">
    <property type="entry name" value="AS_sf"/>
</dbReference>
<evidence type="ECO:0000313" key="2">
    <source>
        <dbReference type="EMBL" id="GAA4391196.1"/>
    </source>
</evidence>
<proteinExistence type="predicted"/>
<gene>
    <name evidence="2" type="ORF">GCM10023147_19890</name>
</gene>
<dbReference type="InterPro" id="IPR023631">
    <property type="entry name" value="Amidase_dom"/>
</dbReference>
<name>A0ABP8JI93_9ACTN</name>
<evidence type="ECO:0000259" key="1">
    <source>
        <dbReference type="Pfam" id="PF01425"/>
    </source>
</evidence>
<comment type="caution">
    <text evidence="2">The sequence shown here is derived from an EMBL/GenBank/DDBJ whole genome shotgun (WGS) entry which is preliminary data.</text>
</comment>
<dbReference type="EMBL" id="BAABFR010000025">
    <property type="protein sequence ID" value="GAA4391196.1"/>
    <property type="molecule type" value="Genomic_DNA"/>
</dbReference>
<organism evidence="2 3">
    <name type="scientific">Tsukamurella soli</name>
    <dbReference type="NCBI Taxonomy" id="644556"/>
    <lineage>
        <taxon>Bacteria</taxon>
        <taxon>Bacillati</taxon>
        <taxon>Actinomycetota</taxon>
        <taxon>Actinomycetes</taxon>
        <taxon>Mycobacteriales</taxon>
        <taxon>Tsukamurellaceae</taxon>
        <taxon>Tsukamurella</taxon>
    </lineage>
</organism>
<protein>
    <submittedName>
        <fullName evidence="2">Amidase</fullName>
    </submittedName>
</protein>
<accession>A0ABP8JI93</accession>
<dbReference type="PANTHER" id="PTHR11895">
    <property type="entry name" value="TRANSAMIDASE"/>
    <property type="match status" value="1"/>
</dbReference>
<dbReference type="PANTHER" id="PTHR11895:SF76">
    <property type="entry name" value="INDOLEACETAMIDE HYDROLASE"/>
    <property type="match status" value="1"/>
</dbReference>
<dbReference type="InterPro" id="IPR000120">
    <property type="entry name" value="Amidase"/>
</dbReference>